<comment type="caution">
    <text evidence="3">The sequence shown here is derived from an EMBL/GenBank/DDBJ whole genome shotgun (WGS) entry which is preliminary data.</text>
</comment>
<dbReference type="GO" id="GO:0003677">
    <property type="term" value="F:DNA binding"/>
    <property type="evidence" value="ECO:0007669"/>
    <property type="project" value="UniProtKB-KW"/>
</dbReference>
<dbReference type="EMBL" id="DACXIC010000008">
    <property type="protein sequence ID" value="HAU4356433.1"/>
    <property type="molecule type" value="Genomic_DNA"/>
</dbReference>
<evidence type="ECO:0000313" key="4">
    <source>
        <dbReference type="Proteomes" id="UP000868497"/>
    </source>
</evidence>
<dbReference type="GO" id="GO:0006355">
    <property type="term" value="P:regulation of DNA-templated transcription"/>
    <property type="evidence" value="ECO:0007669"/>
    <property type="project" value="InterPro"/>
</dbReference>
<dbReference type="InterPro" id="IPR000792">
    <property type="entry name" value="Tscrpt_reg_LuxR_C"/>
</dbReference>
<evidence type="ECO:0000313" key="3">
    <source>
        <dbReference type="EMBL" id="HAU4356433.1"/>
    </source>
</evidence>
<sequence length="206" mass="23870">MLNILINTKNVYSKHAIKQMVMESITTDENVIFEDKYTQSNIAQAHIIFTEMEPGEIFLCHDELKYKKEKSLLFILQEKKSVSSKSEIPNCTKDCLFLYKSDSIPVITGKIYIHINLFLLRGYEDIAPKVNLCINCPCKSITHAQSKVIHALSLGLNQMQIARELKVNYKTVYSHKKNVMHDFKIKGTQDLNKFMHVLNKRKQFIS</sequence>
<gene>
    <name evidence="3" type="ORF">F6W21_08840</name>
</gene>
<reference evidence="3" key="1">
    <citation type="journal article" date="2018" name="Genome Biol.">
        <title>SKESA: strategic k-mer extension for scrupulous assemblies.</title>
        <authorList>
            <person name="Souvorov A."/>
            <person name="Agarwala R."/>
            <person name="Lipman D.J."/>
        </authorList>
    </citation>
    <scope>NUCLEOTIDE SEQUENCE</scope>
    <source>
        <strain evidence="3">AUSMDU00005748</strain>
    </source>
</reference>
<organism evidence="3 4">
    <name type="scientific">Klebsiella oxytoca</name>
    <dbReference type="NCBI Taxonomy" id="571"/>
    <lineage>
        <taxon>Bacteria</taxon>
        <taxon>Pseudomonadati</taxon>
        <taxon>Pseudomonadota</taxon>
        <taxon>Gammaproteobacteria</taxon>
        <taxon>Enterobacterales</taxon>
        <taxon>Enterobacteriaceae</taxon>
        <taxon>Klebsiella/Raoultella group</taxon>
        <taxon>Klebsiella</taxon>
    </lineage>
</organism>
<proteinExistence type="predicted"/>
<evidence type="ECO:0000259" key="2">
    <source>
        <dbReference type="Pfam" id="PF00196"/>
    </source>
</evidence>
<dbReference type="InterPro" id="IPR036388">
    <property type="entry name" value="WH-like_DNA-bd_sf"/>
</dbReference>
<name>A0A9P0U5K8_KLEOX</name>
<protein>
    <submittedName>
        <fullName evidence="3">LuxR family transcriptional regulator</fullName>
    </submittedName>
</protein>
<dbReference type="RefSeq" id="WP_004101364.1">
    <property type="nucleotide sequence ID" value="NZ_ABJAKY020000014.1"/>
</dbReference>
<keyword evidence="1" id="KW-0238">DNA-binding</keyword>
<dbReference type="SUPFAM" id="SSF46894">
    <property type="entry name" value="C-terminal effector domain of the bipartite response regulators"/>
    <property type="match status" value="1"/>
</dbReference>
<dbReference type="Gene3D" id="1.10.10.10">
    <property type="entry name" value="Winged helix-like DNA-binding domain superfamily/Winged helix DNA-binding domain"/>
    <property type="match status" value="1"/>
</dbReference>
<dbReference type="GeneID" id="93285316"/>
<accession>A0A9P0U5K8</accession>
<reference evidence="3" key="2">
    <citation type="submission" date="2019-09" db="EMBL/GenBank/DDBJ databases">
        <authorList>
            <consortium name="NCBI Pathogen Detection Project"/>
        </authorList>
    </citation>
    <scope>NUCLEOTIDE SEQUENCE</scope>
    <source>
        <strain evidence="3">AUSMDU00005748</strain>
    </source>
</reference>
<dbReference type="Proteomes" id="UP000868497">
    <property type="component" value="Unassembled WGS sequence"/>
</dbReference>
<dbReference type="Pfam" id="PF00196">
    <property type="entry name" value="GerE"/>
    <property type="match status" value="1"/>
</dbReference>
<dbReference type="InterPro" id="IPR016032">
    <property type="entry name" value="Sig_transdc_resp-reg_C-effctor"/>
</dbReference>
<feature type="domain" description="HTH luxR-type" evidence="2">
    <location>
        <begin position="140"/>
        <end position="191"/>
    </location>
</feature>
<evidence type="ECO:0000256" key="1">
    <source>
        <dbReference type="ARBA" id="ARBA00023125"/>
    </source>
</evidence>
<dbReference type="AlphaFoldDB" id="A0A9P0U5K8"/>